<evidence type="ECO:0000313" key="3">
    <source>
        <dbReference type="Proteomes" id="UP000317410"/>
    </source>
</evidence>
<feature type="transmembrane region" description="Helical" evidence="1">
    <location>
        <begin position="106"/>
        <end position="131"/>
    </location>
</feature>
<dbReference type="EMBL" id="BJNQ01000002">
    <property type="protein sequence ID" value="GEC74349.1"/>
    <property type="molecule type" value="Genomic_DNA"/>
</dbReference>
<gene>
    <name evidence="2" type="ORF">MLI01_04940</name>
</gene>
<name>A0A4Y4B464_MICMQ</name>
<dbReference type="Pfam" id="PF06966">
    <property type="entry name" value="DUF1295"/>
    <property type="match status" value="1"/>
</dbReference>
<feature type="transmembrane region" description="Helical" evidence="1">
    <location>
        <begin position="137"/>
        <end position="158"/>
    </location>
</feature>
<keyword evidence="1" id="KW-0472">Membrane</keyword>
<dbReference type="Gene3D" id="1.20.120.1630">
    <property type="match status" value="1"/>
</dbReference>
<proteinExistence type="predicted"/>
<dbReference type="InterPro" id="IPR010721">
    <property type="entry name" value="UstE-like"/>
</dbReference>
<dbReference type="PANTHER" id="PTHR32251:SF23">
    <property type="entry name" value="3-OXO-5-ALPHA-STEROID 4-DEHYDROGENASE (DUF1295)"/>
    <property type="match status" value="1"/>
</dbReference>
<keyword evidence="1" id="KW-0812">Transmembrane</keyword>
<evidence type="ECO:0000313" key="2">
    <source>
        <dbReference type="EMBL" id="GEC74349.1"/>
    </source>
</evidence>
<dbReference type="PROSITE" id="PS50244">
    <property type="entry name" value="S5A_REDUCTASE"/>
    <property type="match status" value="1"/>
</dbReference>
<keyword evidence="1" id="KW-1133">Transmembrane helix</keyword>
<dbReference type="GO" id="GO:0016020">
    <property type="term" value="C:membrane"/>
    <property type="evidence" value="ECO:0007669"/>
    <property type="project" value="TreeGrafter"/>
</dbReference>
<feature type="transmembrane region" description="Helical" evidence="1">
    <location>
        <begin position="202"/>
        <end position="222"/>
    </location>
</feature>
<dbReference type="PANTHER" id="PTHR32251">
    <property type="entry name" value="3-OXO-5-ALPHA-STEROID 4-DEHYDROGENASE"/>
    <property type="match status" value="1"/>
</dbReference>
<dbReference type="Proteomes" id="UP000317410">
    <property type="component" value="Unassembled WGS sequence"/>
</dbReference>
<feature type="transmembrane region" description="Helical" evidence="1">
    <location>
        <begin position="34"/>
        <end position="53"/>
    </location>
</feature>
<organism evidence="2 3">
    <name type="scientific">Microbacterium maritypicum</name>
    <name type="common">Microbacterium liquefaciens</name>
    <dbReference type="NCBI Taxonomy" id="33918"/>
    <lineage>
        <taxon>Bacteria</taxon>
        <taxon>Bacillati</taxon>
        <taxon>Actinomycetota</taxon>
        <taxon>Actinomycetes</taxon>
        <taxon>Micrococcales</taxon>
        <taxon>Microbacteriaceae</taxon>
        <taxon>Microbacterium</taxon>
    </lineage>
</organism>
<accession>A0A4Y4B464</accession>
<comment type="caution">
    <text evidence="2">The sequence shown here is derived from an EMBL/GenBank/DDBJ whole genome shotgun (WGS) entry which is preliminary data.</text>
</comment>
<feature type="transmembrane region" description="Helical" evidence="1">
    <location>
        <begin position="228"/>
        <end position="245"/>
    </location>
</feature>
<dbReference type="RefSeq" id="WP_141385829.1">
    <property type="nucleotide sequence ID" value="NZ_BJNQ01000002.1"/>
</dbReference>
<sequence>MDALLIVIIVAAVTSAACWVLSLITRDTSWVDRAWSIVPVVYVWIFVAGAFVNGEGSARVVVMGVLATAWGARLTFNFARKGGYTGMEDYRWAILRGRMRPWQFQIFNLLFIICYQMALLVLITLPAAVAAQNPSALTGWDALFIAAFVAFLVGETVADQQQWRFHQRKKEAGGTLAPGFATTGLFRYSRHPNFFFEQAQWWAFYAIGATAAVTGGAGVIGGVLNPTIVGPALLTVLFIGSTIFTESITASKYPAYADYRRTTSMLAPWPPRARAVATQS</sequence>
<evidence type="ECO:0000256" key="1">
    <source>
        <dbReference type="SAM" id="Phobius"/>
    </source>
</evidence>
<protein>
    <submittedName>
        <fullName evidence="2">Uncharacterized protein</fullName>
    </submittedName>
</protein>
<reference evidence="2 3" key="1">
    <citation type="submission" date="2019-06" db="EMBL/GenBank/DDBJ databases">
        <title>Whole genome shotgun sequence of Microbacterium liquefaciens NBRC 15037.</title>
        <authorList>
            <person name="Hosoyama A."/>
            <person name="Uohara A."/>
            <person name="Ohji S."/>
            <person name="Ichikawa N."/>
        </authorList>
    </citation>
    <scope>NUCLEOTIDE SEQUENCE [LARGE SCALE GENOMIC DNA]</scope>
    <source>
        <strain evidence="2 3">NBRC 15037</strain>
    </source>
</reference>
<dbReference type="AlphaFoldDB" id="A0A4Y4B464"/>